<feature type="compositionally biased region" description="Basic and acidic residues" evidence="1">
    <location>
        <begin position="1"/>
        <end position="21"/>
    </location>
</feature>
<dbReference type="eggNOG" id="arCOG12128">
    <property type="taxonomic scope" value="Archaea"/>
</dbReference>
<evidence type="ECO:0000256" key="2">
    <source>
        <dbReference type="SAM" id="Phobius"/>
    </source>
</evidence>
<dbReference type="HOGENOM" id="CLU_1665479_0_0_2"/>
<feature type="transmembrane region" description="Helical" evidence="2">
    <location>
        <begin position="70"/>
        <end position="98"/>
    </location>
</feature>
<keyword evidence="2" id="KW-0812">Transmembrane</keyword>
<feature type="compositionally biased region" description="Low complexity" evidence="1">
    <location>
        <begin position="22"/>
        <end position="42"/>
    </location>
</feature>
<protein>
    <submittedName>
        <fullName evidence="3">Uncharacterized protein</fullName>
    </submittedName>
</protein>
<reference evidence="3 4" key="1">
    <citation type="journal article" date="2013" name="PLoS ONE">
        <title>Assembly-driven community genomics of a hypersaline microbial ecosystem.</title>
        <authorList>
            <person name="Podell S."/>
            <person name="Ugalde J.A."/>
            <person name="Narasingarao P."/>
            <person name="Banfield J.F."/>
            <person name="Heidelberg K.B."/>
            <person name="Allen E.E."/>
        </authorList>
    </citation>
    <scope>NUCLEOTIDE SEQUENCE [LARGE SCALE GENOMIC DNA]</scope>
    <source>
        <strain evidence="4">J07HQW2</strain>
    </source>
</reference>
<gene>
    <name evidence="3" type="ORF">J07HQW2_03486</name>
</gene>
<feature type="region of interest" description="Disordered" evidence="1">
    <location>
        <begin position="1"/>
        <end position="42"/>
    </location>
</feature>
<dbReference type="EMBL" id="KE356561">
    <property type="protein sequence ID" value="ERG97000.1"/>
    <property type="molecule type" value="Genomic_DNA"/>
</dbReference>
<accession>U1NIH6</accession>
<name>U1NIH6_9EURY</name>
<proteinExistence type="predicted"/>
<feature type="transmembrane region" description="Helical" evidence="2">
    <location>
        <begin position="110"/>
        <end position="130"/>
    </location>
</feature>
<evidence type="ECO:0000256" key="1">
    <source>
        <dbReference type="SAM" id="MobiDB-lite"/>
    </source>
</evidence>
<keyword evidence="2" id="KW-1133">Transmembrane helix</keyword>
<evidence type="ECO:0000313" key="4">
    <source>
        <dbReference type="Proteomes" id="UP000030710"/>
    </source>
</evidence>
<sequence length="160" mass="16536">MSKESQKDQTKTTETNRDDTVRTSSSRSGSRVSPRPVSDRSSWSGLLTRTFNILSSKTHTGQGDDSRSTAVLAGMMFIGAFITGAIPLPLTWIGGIAAGSIIGAKTENGSLLSATGIAALIGFVFGLTFAPALFGLGVIVTLILTVVSAAIGGISFLLLE</sequence>
<keyword evidence="2" id="KW-0472">Membrane</keyword>
<organism evidence="3 4">
    <name type="scientific">Haloquadratum walsbyi J07HQW2</name>
    <dbReference type="NCBI Taxonomy" id="1238425"/>
    <lineage>
        <taxon>Archaea</taxon>
        <taxon>Methanobacteriati</taxon>
        <taxon>Methanobacteriota</taxon>
        <taxon>Stenosarchaea group</taxon>
        <taxon>Halobacteria</taxon>
        <taxon>Halobacteriales</taxon>
        <taxon>Haloferacaceae</taxon>
        <taxon>Haloquadratum</taxon>
    </lineage>
</organism>
<evidence type="ECO:0000313" key="3">
    <source>
        <dbReference type="EMBL" id="ERG97000.1"/>
    </source>
</evidence>
<feature type="transmembrane region" description="Helical" evidence="2">
    <location>
        <begin position="136"/>
        <end position="159"/>
    </location>
</feature>
<dbReference type="Proteomes" id="UP000030710">
    <property type="component" value="Unassembled WGS sequence"/>
</dbReference>
<dbReference type="AlphaFoldDB" id="U1NIH6"/>
<dbReference type="RefSeq" id="WP_021056462.1">
    <property type="nucleotide sequence ID" value="NZ_KE356561.1"/>
</dbReference>